<dbReference type="SMART" id="SM00248">
    <property type="entry name" value="ANK"/>
    <property type="match status" value="12"/>
</dbReference>
<evidence type="ECO:0000256" key="4">
    <source>
        <dbReference type="SAM" id="Phobius"/>
    </source>
</evidence>
<dbReference type="Gene3D" id="1.25.40.20">
    <property type="entry name" value="Ankyrin repeat-containing domain"/>
    <property type="match status" value="2"/>
</dbReference>
<feature type="repeat" description="ANK" evidence="3">
    <location>
        <begin position="926"/>
        <end position="958"/>
    </location>
</feature>
<name>A0A6J8EKI2_MYTCO</name>
<dbReference type="PANTHER" id="PTHR24193:SF121">
    <property type="entry name" value="ADA2A-CONTAINING COMPLEX COMPONENT 3, ISOFORM D"/>
    <property type="match status" value="1"/>
</dbReference>
<feature type="repeat" description="ANK" evidence="3">
    <location>
        <begin position="992"/>
        <end position="1024"/>
    </location>
</feature>
<dbReference type="SUPFAM" id="SSF52540">
    <property type="entry name" value="P-loop containing nucleoside triphosphate hydrolases"/>
    <property type="match status" value="1"/>
</dbReference>
<dbReference type="Proteomes" id="UP000507470">
    <property type="component" value="Unassembled WGS sequence"/>
</dbReference>
<evidence type="ECO:0000259" key="5">
    <source>
        <dbReference type="Pfam" id="PF20720"/>
    </source>
</evidence>
<dbReference type="InterPro" id="IPR027417">
    <property type="entry name" value="P-loop_NTPase"/>
</dbReference>
<feature type="repeat" description="ANK" evidence="3">
    <location>
        <begin position="959"/>
        <end position="987"/>
    </location>
</feature>
<evidence type="ECO:0000256" key="3">
    <source>
        <dbReference type="PROSITE-ProRule" id="PRU00023"/>
    </source>
</evidence>
<dbReference type="Gene3D" id="3.40.50.300">
    <property type="entry name" value="P-loop containing nucleotide triphosphate hydrolases"/>
    <property type="match status" value="1"/>
</dbReference>
<feature type="repeat" description="ANK" evidence="3">
    <location>
        <begin position="893"/>
        <end position="925"/>
    </location>
</feature>
<feature type="repeat" description="ANK" evidence="3">
    <location>
        <begin position="1025"/>
        <end position="1057"/>
    </location>
</feature>
<gene>
    <name evidence="6" type="ORF">MCOR_53234</name>
</gene>
<dbReference type="EMBL" id="CACVKT020009208">
    <property type="protein sequence ID" value="CAC5421080.1"/>
    <property type="molecule type" value="Genomic_DNA"/>
</dbReference>
<dbReference type="InterPro" id="IPR002110">
    <property type="entry name" value="Ankyrin_rpt"/>
</dbReference>
<dbReference type="OrthoDB" id="1577640at2759"/>
<dbReference type="AlphaFoldDB" id="A0A6J8EKI2"/>
<feature type="repeat" description="ANK" evidence="3">
    <location>
        <begin position="827"/>
        <end position="859"/>
    </location>
</feature>
<feature type="repeat" description="ANK" evidence="3">
    <location>
        <begin position="794"/>
        <end position="826"/>
    </location>
</feature>
<evidence type="ECO:0000256" key="1">
    <source>
        <dbReference type="ARBA" id="ARBA00022737"/>
    </source>
</evidence>
<keyword evidence="2 3" id="KW-0040">ANK repeat</keyword>
<keyword evidence="4" id="KW-1133">Transmembrane helix</keyword>
<evidence type="ECO:0000313" key="7">
    <source>
        <dbReference type="Proteomes" id="UP000507470"/>
    </source>
</evidence>
<dbReference type="GO" id="GO:0005634">
    <property type="term" value="C:nucleus"/>
    <property type="evidence" value="ECO:0007669"/>
    <property type="project" value="TreeGrafter"/>
</dbReference>
<dbReference type="Pfam" id="PF20720">
    <property type="entry name" value="nSTAND3"/>
    <property type="match status" value="1"/>
</dbReference>
<feature type="repeat" description="ANK" evidence="3">
    <location>
        <begin position="860"/>
        <end position="892"/>
    </location>
</feature>
<keyword evidence="4" id="KW-0812">Transmembrane</keyword>
<dbReference type="InterPro" id="IPR036770">
    <property type="entry name" value="Ankyrin_rpt-contain_sf"/>
</dbReference>
<dbReference type="PANTHER" id="PTHR24193">
    <property type="entry name" value="ANKYRIN REPEAT PROTEIN"/>
    <property type="match status" value="1"/>
</dbReference>
<proteinExistence type="predicted"/>
<dbReference type="SUPFAM" id="SSF48403">
    <property type="entry name" value="Ankyrin repeat"/>
    <property type="match status" value="1"/>
</dbReference>
<evidence type="ECO:0000313" key="6">
    <source>
        <dbReference type="EMBL" id="CAC5421080.1"/>
    </source>
</evidence>
<reference evidence="6 7" key="1">
    <citation type="submission" date="2020-06" db="EMBL/GenBank/DDBJ databases">
        <authorList>
            <person name="Li R."/>
            <person name="Bekaert M."/>
        </authorList>
    </citation>
    <scope>NUCLEOTIDE SEQUENCE [LARGE SCALE GENOMIC DNA]</scope>
    <source>
        <strain evidence="7">wild</strain>
    </source>
</reference>
<evidence type="ECO:0000256" key="2">
    <source>
        <dbReference type="ARBA" id="ARBA00023043"/>
    </source>
</evidence>
<dbReference type="GO" id="GO:0045944">
    <property type="term" value="P:positive regulation of transcription by RNA polymerase II"/>
    <property type="evidence" value="ECO:0007669"/>
    <property type="project" value="TreeGrafter"/>
</dbReference>
<keyword evidence="4" id="KW-0472">Membrane</keyword>
<feature type="domain" description="Novel STAND NTPase 3" evidence="5">
    <location>
        <begin position="308"/>
        <end position="459"/>
    </location>
</feature>
<keyword evidence="7" id="KW-1185">Reference proteome</keyword>
<feature type="repeat" description="ANK" evidence="3">
    <location>
        <begin position="761"/>
        <end position="793"/>
    </location>
</feature>
<protein>
    <recommendedName>
        <fullName evidence="5">Novel STAND NTPase 3 domain-containing protein</fullName>
    </recommendedName>
</protein>
<dbReference type="PROSITE" id="PS50297">
    <property type="entry name" value="ANK_REP_REGION"/>
    <property type="match status" value="10"/>
</dbReference>
<dbReference type="Pfam" id="PF13637">
    <property type="entry name" value="Ank_4"/>
    <property type="match status" value="2"/>
</dbReference>
<dbReference type="PROSITE" id="PS50088">
    <property type="entry name" value="ANK_REPEAT"/>
    <property type="match status" value="11"/>
</dbReference>
<feature type="repeat" description="ANK" evidence="3">
    <location>
        <begin position="1091"/>
        <end position="1123"/>
    </location>
</feature>
<dbReference type="InterPro" id="IPR050663">
    <property type="entry name" value="Ankyrin-SOCS_Box"/>
</dbReference>
<feature type="transmembrane region" description="Helical" evidence="4">
    <location>
        <begin position="21"/>
        <end position="48"/>
    </location>
</feature>
<feature type="repeat" description="ANK" evidence="3">
    <location>
        <begin position="1058"/>
        <end position="1090"/>
    </location>
</feature>
<accession>A0A6J8EKI2</accession>
<organism evidence="6 7">
    <name type="scientific">Mytilus coruscus</name>
    <name type="common">Sea mussel</name>
    <dbReference type="NCBI Taxonomy" id="42192"/>
    <lineage>
        <taxon>Eukaryota</taxon>
        <taxon>Metazoa</taxon>
        <taxon>Spiralia</taxon>
        <taxon>Lophotrochozoa</taxon>
        <taxon>Mollusca</taxon>
        <taxon>Bivalvia</taxon>
        <taxon>Autobranchia</taxon>
        <taxon>Pteriomorphia</taxon>
        <taxon>Mytilida</taxon>
        <taxon>Mytiloidea</taxon>
        <taxon>Mytilidae</taxon>
        <taxon>Mytilinae</taxon>
        <taxon>Mytilus</taxon>
    </lineage>
</organism>
<keyword evidence="1" id="KW-0677">Repeat</keyword>
<dbReference type="InterPro" id="IPR049050">
    <property type="entry name" value="nSTAND3"/>
</dbReference>
<sequence length="1133" mass="129102">MTLYLWSKSKPADLDDNQKRWLVVGICLHSIISPALRTYVVPILTVLYNELIRYQKIDTQTYLTHLKQYQPTNAYLNYEAVNNNKAMYGYQKANYDYTIKSVVDLSKLFLQPHMTHYTGFDETCDSSTLLGLIINIDKFPPVVKSDAEDVRRNIRNPWAHCDFTEWDAVKYNNSFQQMEKQVKDLSLSPNEEHQIIGEMTKWKLNGPHLLSGTTLGLELVNDIRQQTHVLAKYTKLVKNVTDNNSMRITNVQENFYILLNKFTELEKDMKRGFLEINKRSLAKEENLDTLFDFQKVEIEFWKEQEVVFVDTPVVNVISKILESEHSVLIVGEPGIGKSMLLHYVALQLQRKRDYNIIPCTGVQDILQHHKEDNRQMFVVDDICGRFTVSLSDIENWMKNEDTLKTILEKGKTKVAATCRLDIYNDKTFQKSCTVFKSNILNLSEEYSKEDKLKVCRKYLSEYYIQLLKFQNVEFTPLTCYLYSKNENFNLTDFLECPFKTYQTEWDMLMEVDRYKCCSLFLFVICNGIMKDSLFDMYKKNYIMNKSVFENISEIYRINCGTSRGKIKTVLDSMIGTYVRKTRNGYMMIHDQMFDFICSYFGNKDTMVRCILCYSDIRVFNQRIQLKSINEQHGKFTIMISEKNEKEYFERIQREVQLENLSQCLDNTQMKYEVYRTLFLKILKSIDDKLVISQIYQRKKLRLNCTHTESIETMECCSDDDNNDDDENYLTEGPFIKLCLRGYYDILQYFISKSVDIKNCDSNYTPLTAACSGGNKKIVQLLIDKGSDVNEVDGMKHAPLTTACIGGNEKMVQLLIDNGSDINKIDGMKQTPLTTACSRGNEKIIKLLIDKGSNVNQVDGMRQTPLTIACSRRNEKIVQLLINKGSDVNQVDGVRETPLTFACSEGNEKIVRLCIDKGSDVNQVDGIGKTPLTVACIEGIEKIVQLLIDKGCDVNQVDGMGQTPLTAACSGGHEKIVQLLIDKGSDVNQVVGMKQTPLTTACSGGHEKIVQLLIGKGSDVNKVDGMKQTPLTIACSRGNEKIVKLLIDKGSNVNQVDGMRQTPLTVACSRRNEKIVQLCIDKGSDVNQVDGIGQTPLTAACSEGNEEIVQLLIDKGSDFNQADGIGGDSPDSCL</sequence>
<dbReference type="Pfam" id="PF12796">
    <property type="entry name" value="Ank_2"/>
    <property type="match status" value="3"/>
</dbReference>
<dbReference type="GO" id="GO:0000976">
    <property type="term" value="F:transcription cis-regulatory region binding"/>
    <property type="evidence" value="ECO:0007669"/>
    <property type="project" value="TreeGrafter"/>
</dbReference>